<dbReference type="PATRIC" id="fig|1262449.3.peg.3522"/>
<dbReference type="RefSeq" id="WP_003447484.1">
    <property type="nucleotide sequence ID" value="NZ_ANZB01000015.1"/>
</dbReference>
<dbReference type="Proteomes" id="UP000028042">
    <property type="component" value="Unassembled WGS sequence"/>
</dbReference>
<accession>A0A0H3J4Z7</accession>
<name>A0A0H3J4Z7_CLOPA</name>
<dbReference type="PROSITE" id="PS50977">
    <property type="entry name" value="HTH_TETR_2"/>
    <property type="match status" value="1"/>
</dbReference>
<dbReference type="SUPFAM" id="SSF46689">
    <property type="entry name" value="Homeodomain-like"/>
    <property type="match status" value="1"/>
</dbReference>
<keyword evidence="1 2" id="KW-0238">DNA-binding</keyword>
<dbReference type="PRINTS" id="PR00455">
    <property type="entry name" value="HTHTETR"/>
</dbReference>
<keyword evidence="7" id="KW-1185">Reference proteome</keyword>
<evidence type="ECO:0000313" key="6">
    <source>
        <dbReference type="Proteomes" id="UP000028042"/>
    </source>
</evidence>
<dbReference type="PROSITE" id="PS01081">
    <property type="entry name" value="HTH_TETR_1"/>
    <property type="match status" value="1"/>
</dbReference>
<evidence type="ECO:0000256" key="1">
    <source>
        <dbReference type="ARBA" id="ARBA00023125"/>
    </source>
</evidence>
<dbReference type="Proteomes" id="UP000030905">
    <property type="component" value="Chromosome"/>
</dbReference>
<dbReference type="GeneID" id="93074650"/>
<feature type="domain" description="HTH tetR-type" evidence="3">
    <location>
        <begin position="14"/>
        <end position="74"/>
    </location>
</feature>
<dbReference type="eggNOG" id="COG1309">
    <property type="taxonomic scope" value="Bacteria"/>
</dbReference>
<dbReference type="InterPro" id="IPR050624">
    <property type="entry name" value="HTH-type_Tx_Regulator"/>
</dbReference>
<evidence type="ECO:0000313" key="4">
    <source>
        <dbReference type="EMBL" id="AJA52572.1"/>
    </source>
</evidence>
<gene>
    <name evidence="4" type="ORF">CLPA_c25150</name>
    <name evidence="5" type="ORF">CP6013_00665</name>
</gene>
<feature type="DNA-binding region" description="H-T-H motif" evidence="2">
    <location>
        <begin position="37"/>
        <end position="56"/>
    </location>
</feature>
<reference evidence="5" key="2">
    <citation type="submission" date="2015-10" db="EMBL/GenBank/DDBJ databases">
        <title>Improved Draft Genome Sequence of Clostridium pasteurianum Strain ATCC 6013 (DSM 525) Using a Hybrid Next-Generation Sequencing Approach.</title>
        <authorList>
            <person name="Pyne M.E."/>
            <person name="Utturkar S.M."/>
            <person name="Brown S.D."/>
            <person name="Moo-Young M."/>
            <person name="Chung D.A."/>
            <person name="Chou P.C."/>
        </authorList>
    </citation>
    <scope>NUCLEOTIDE SEQUENCE</scope>
    <source>
        <strain evidence="5">ATCC 6013</strain>
    </source>
</reference>
<evidence type="ECO:0000313" key="7">
    <source>
        <dbReference type="Proteomes" id="UP000030905"/>
    </source>
</evidence>
<proteinExistence type="predicted"/>
<protein>
    <submittedName>
        <fullName evidence="4 5">Transcriptional regulator, TetR family</fullName>
    </submittedName>
</protein>
<dbReference type="Gene3D" id="1.10.357.10">
    <property type="entry name" value="Tetracycline Repressor, domain 2"/>
    <property type="match status" value="1"/>
</dbReference>
<dbReference type="EMBL" id="JPGY02000001">
    <property type="protein sequence ID" value="KRU11418.1"/>
    <property type="molecule type" value="Genomic_DNA"/>
</dbReference>
<evidence type="ECO:0000259" key="3">
    <source>
        <dbReference type="PROSITE" id="PS50977"/>
    </source>
</evidence>
<evidence type="ECO:0000313" key="5">
    <source>
        <dbReference type="EMBL" id="KRU11418.1"/>
    </source>
</evidence>
<dbReference type="Gene3D" id="1.10.10.60">
    <property type="entry name" value="Homeodomain-like"/>
    <property type="match status" value="1"/>
</dbReference>
<dbReference type="InterPro" id="IPR009057">
    <property type="entry name" value="Homeodomain-like_sf"/>
</dbReference>
<organism evidence="4 7">
    <name type="scientific">Clostridium pasteurianum DSM 525 = ATCC 6013</name>
    <dbReference type="NCBI Taxonomy" id="1262449"/>
    <lineage>
        <taxon>Bacteria</taxon>
        <taxon>Bacillati</taxon>
        <taxon>Bacillota</taxon>
        <taxon>Clostridia</taxon>
        <taxon>Eubacteriales</taxon>
        <taxon>Clostridiaceae</taxon>
        <taxon>Clostridium</taxon>
    </lineage>
</organism>
<dbReference type="PANTHER" id="PTHR43479:SF22">
    <property type="entry name" value="TRANSCRIPTIONAL REGULATOR, TETR FAMILY"/>
    <property type="match status" value="1"/>
</dbReference>
<reference evidence="4 7" key="1">
    <citation type="journal article" date="2015" name="Genome Announc.">
        <title>Complete Genome Sequence of the Nitrogen-Fixing and Solvent-Producing Clostridium pasteurianum DSM 525.</title>
        <authorList>
            <person name="Poehlein A."/>
            <person name="Grosse-Honebrink A."/>
            <person name="Zhang Y."/>
            <person name="Minton N.P."/>
            <person name="Daniel R."/>
        </authorList>
    </citation>
    <scope>NUCLEOTIDE SEQUENCE [LARGE SCALE GENOMIC DNA]</scope>
    <source>
        <strain evidence="4">DSM 525</strain>
        <strain evidence="7">DSM 525 / ATCC 6013</strain>
    </source>
</reference>
<dbReference type="PANTHER" id="PTHR43479">
    <property type="entry name" value="ACREF/ENVCD OPERON REPRESSOR-RELATED"/>
    <property type="match status" value="1"/>
</dbReference>
<dbReference type="EMBL" id="CP009268">
    <property type="protein sequence ID" value="AJA52572.1"/>
    <property type="molecule type" value="Genomic_DNA"/>
</dbReference>
<reference evidence="5 6" key="3">
    <citation type="journal article" name="Genome Announc.">
        <title>Improved Draft Genome Sequence of Clostridium pasteurianum Strain ATCC 6013 (DSM 525) Using a Hybrid Next-Generation Sequencing Approach.</title>
        <authorList>
            <person name="Pyne M.E."/>
            <person name="Utturkar S."/>
            <person name="Brown S.D."/>
            <person name="Moo-Young M."/>
            <person name="Chung D.A."/>
            <person name="Chou C.P."/>
        </authorList>
    </citation>
    <scope>NUCLEOTIDE SEQUENCE [LARGE SCALE GENOMIC DNA]</scope>
    <source>
        <strain evidence="5 6">ATCC 6013</strain>
    </source>
</reference>
<evidence type="ECO:0000256" key="2">
    <source>
        <dbReference type="PROSITE-ProRule" id="PRU00335"/>
    </source>
</evidence>
<dbReference type="InterPro" id="IPR001647">
    <property type="entry name" value="HTH_TetR"/>
</dbReference>
<dbReference type="InterPro" id="IPR023772">
    <property type="entry name" value="DNA-bd_HTH_TetR-type_CS"/>
</dbReference>
<dbReference type="KEGG" id="cpat:CLPA_c25150"/>
<dbReference type="KEGG" id="cpae:CPAST_c25150"/>
<dbReference type="Pfam" id="PF00440">
    <property type="entry name" value="TetR_N"/>
    <property type="match status" value="1"/>
</dbReference>
<dbReference type="AlphaFoldDB" id="A0A0H3J4Z7"/>
<sequence>MSKGIRIPVQKRSIEKRKKIIDTATKIFNDKGYLNTTTAEIAKEAGLATGSVYAYFKDKKDIFVEVLKLYSNSIYNNTIKNLNKIKNKNDLISLVDVIVNSVLENHKFSPRFHQEIAMLACTDTYIKNCYNEHQKIQIDKYMEKLSEYTSSFSNIKEKLFLVYALIEGMCHEVLYNKDSNFNKDILVIECKKFVIKMLK</sequence>
<dbReference type="GO" id="GO:0003677">
    <property type="term" value="F:DNA binding"/>
    <property type="evidence" value="ECO:0007669"/>
    <property type="project" value="UniProtKB-UniRule"/>
</dbReference>